<evidence type="ECO:0000256" key="7">
    <source>
        <dbReference type="ARBA" id="ARBA00023136"/>
    </source>
</evidence>
<feature type="transmembrane region" description="Helical" evidence="8">
    <location>
        <begin position="89"/>
        <end position="109"/>
    </location>
</feature>
<evidence type="ECO:0000259" key="10">
    <source>
        <dbReference type="Pfam" id="PF04535"/>
    </source>
</evidence>
<evidence type="ECO:0000256" key="8">
    <source>
        <dbReference type="RuleBase" id="RU361233"/>
    </source>
</evidence>
<protein>
    <recommendedName>
        <fullName evidence="8">CASP-like protein</fullName>
    </recommendedName>
</protein>
<feature type="compositionally biased region" description="Polar residues" evidence="9">
    <location>
        <begin position="1"/>
        <end position="14"/>
    </location>
</feature>
<sequence length="237" mass="26007">MESSPLRSTHQFSSPIPLPLPPPLPAPEHVMSSVVVVSRSIGAAPAPVVAMSKVDPEEDGGGGEGRAAPSRTVSAILWRQRREAMVKRAALGFRVCEIVLCLISFSTMAADKTRGWAGDSFDRYKEYKFCLSVAVIAFVYAGFQGYDMAVHLVTGKHIIQHHHRYYFDFAMDQIFTYLLLSSSTASATRSNIWVSNWGKDKFTEMANASAAMSFLAFAAFAVSSLISGYYLCTHSYN</sequence>
<evidence type="ECO:0000256" key="2">
    <source>
        <dbReference type="ARBA" id="ARBA00007651"/>
    </source>
</evidence>
<keyword evidence="6 8" id="KW-1133">Transmembrane helix</keyword>
<evidence type="ECO:0000256" key="4">
    <source>
        <dbReference type="ARBA" id="ARBA00022475"/>
    </source>
</evidence>
<feature type="region of interest" description="Disordered" evidence="9">
    <location>
        <begin position="1"/>
        <end position="20"/>
    </location>
</feature>
<proteinExistence type="inferred from homology"/>
<organism evidence="11 12">
    <name type="scientific">Stephania japonica</name>
    <dbReference type="NCBI Taxonomy" id="461633"/>
    <lineage>
        <taxon>Eukaryota</taxon>
        <taxon>Viridiplantae</taxon>
        <taxon>Streptophyta</taxon>
        <taxon>Embryophyta</taxon>
        <taxon>Tracheophyta</taxon>
        <taxon>Spermatophyta</taxon>
        <taxon>Magnoliopsida</taxon>
        <taxon>Ranunculales</taxon>
        <taxon>Menispermaceae</taxon>
        <taxon>Menispermoideae</taxon>
        <taxon>Cissampelideae</taxon>
        <taxon>Stephania</taxon>
    </lineage>
</organism>
<comment type="subunit">
    <text evidence="3 8">Homodimer and heterodimers.</text>
</comment>
<evidence type="ECO:0000313" key="12">
    <source>
        <dbReference type="Proteomes" id="UP001417504"/>
    </source>
</evidence>
<feature type="transmembrane region" description="Helical" evidence="8">
    <location>
        <begin position="129"/>
        <end position="153"/>
    </location>
</feature>
<dbReference type="InterPro" id="IPR006702">
    <property type="entry name" value="CASP_dom"/>
</dbReference>
<dbReference type="EMBL" id="JBBNAE010000006">
    <property type="protein sequence ID" value="KAK9117132.1"/>
    <property type="molecule type" value="Genomic_DNA"/>
</dbReference>
<gene>
    <name evidence="11" type="ORF">Sjap_016079</name>
</gene>
<evidence type="ECO:0000256" key="9">
    <source>
        <dbReference type="SAM" id="MobiDB-lite"/>
    </source>
</evidence>
<dbReference type="PANTHER" id="PTHR33573">
    <property type="entry name" value="CASP-LIKE PROTEIN 4A4"/>
    <property type="match status" value="1"/>
</dbReference>
<evidence type="ECO:0000313" key="11">
    <source>
        <dbReference type="EMBL" id="KAK9117132.1"/>
    </source>
</evidence>
<reference evidence="11 12" key="1">
    <citation type="submission" date="2024-01" db="EMBL/GenBank/DDBJ databases">
        <title>Genome assemblies of Stephania.</title>
        <authorList>
            <person name="Yang L."/>
        </authorList>
    </citation>
    <scope>NUCLEOTIDE SEQUENCE [LARGE SCALE GENOMIC DNA]</scope>
    <source>
        <strain evidence="11">QJT</strain>
        <tissue evidence="11">Leaf</tissue>
    </source>
</reference>
<dbReference type="Pfam" id="PF04535">
    <property type="entry name" value="CASP_dom"/>
    <property type="match status" value="1"/>
</dbReference>
<evidence type="ECO:0000256" key="6">
    <source>
        <dbReference type="ARBA" id="ARBA00022989"/>
    </source>
</evidence>
<evidence type="ECO:0000256" key="1">
    <source>
        <dbReference type="ARBA" id="ARBA00004651"/>
    </source>
</evidence>
<dbReference type="GO" id="GO:0005886">
    <property type="term" value="C:plasma membrane"/>
    <property type="evidence" value="ECO:0007669"/>
    <property type="project" value="UniProtKB-SubCell"/>
</dbReference>
<accession>A0AAP0IKL1</accession>
<keyword evidence="5 8" id="KW-0812">Transmembrane</keyword>
<dbReference type="PANTHER" id="PTHR33573:SF50">
    <property type="entry name" value="CASP-LIKE PROTEIN 4A3"/>
    <property type="match status" value="1"/>
</dbReference>
<feature type="domain" description="Casparian strip membrane protein" evidence="10">
    <location>
        <begin position="85"/>
        <end position="219"/>
    </location>
</feature>
<name>A0AAP0IKL1_9MAGN</name>
<evidence type="ECO:0000256" key="3">
    <source>
        <dbReference type="ARBA" id="ARBA00011489"/>
    </source>
</evidence>
<dbReference type="AlphaFoldDB" id="A0AAP0IKL1"/>
<comment type="caution">
    <text evidence="11">The sequence shown here is derived from an EMBL/GenBank/DDBJ whole genome shotgun (WGS) entry which is preliminary data.</text>
</comment>
<keyword evidence="7 8" id="KW-0472">Membrane</keyword>
<dbReference type="Proteomes" id="UP001417504">
    <property type="component" value="Unassembled WGS sequence"/>
</dbReference>
<keyword evidence="12" id="KW-1185">Reference proteome</keyword>
<comment type="similarity">
    <text evidence="2 8">Belongs to the Casparian strip membrane proteins (CASP) family.</text>
</comment>
<feature type="transmembrane region" description="Helical" evidence="8">
    <location>
        <begin position="208"/>
        <end position="232"/>
    </location>
</feature>
<comment type="subcellular location">
    <subcellularLocation>
        <location evidence="1 8">Cell membrane</location>
        <topology evidence="1 8">Multi-pass membrane protein</topology>
    </subcellularLocation>
</comment>
<keyword evidence="4 8" id="KW-1003">Cell membrane</keyword>
<evidence type="ECO:0000256" key="5">
    <source>
        <dbReference type="ARBA" id="ARBA00022692"/>
    </source>
</evidence>
<feature type="transmembrane region" description="Helical" evidence="8">
    <location>
        <begin position="165"/>
        <end position="188"/>
    </location>
</feature>